<keyword evidence="3" id="KW-1185">Reference proteome</keyword>
<evidence type="ECO:0000256" key="1">
    <source>
        <dbReference type="SAM" id="SignalP"/>
    </source>
</evidence>
<comment type="caution">
    <text evidence="2">The sequence shown here is derived from an EMBL/GenBank/DDBJ whole genome shotgun (WGS) entry which is preliminary data.</text>
</comment>
<accession>A0AAU9N0B1</accession>
<dbReference type="EMBL" id="CAKMRJ010003334">
    <property type="protein sequence ID" value="CAH1431251.1"/>
    <property type="molecule type" value="Genomic_DNA"/>
</dbReference>
<evidence type="ECO:0000313" key="3">
    <source>
        <dbReference type="Proteomes" id="UP001157418"/>
    </source>
</evidence>
<dbReference type="Proteomes" id="UP001157418">
    <property type="component" value="Unassembled WGS sequence"/>
</dbReference>
<sequence length="67" mass="7133">MEQNLKIVFLVMLLLSICGLFISSVLADKGSLMNFKKCGPSVGSCQISCRVGLPKCCNGFCLCLGCP</sequence>
<feature type="signal peptide" evidence="1">
    <location>
        <begin position="1"/>
        <end position="27"/>
    </location>
</feature>
<keyword evidence="1" id="KW-0732">Signal</keyword>
<protein>
    <recommendedName>
        <fullName evidence="4">Transmembrane protein</fullName>
    </recommendedName>
</protein>
<dbReference type="AlphaFoldDB" id="A0AAU9N0B1"/>
<reference evidence="2 3" key="1">
    <citation type="submission" date="2022-01" db="EMBL/GenBank/DDBJ databases">
        <authorList>
            <person name="Xiong W."/>
            <person name="Schranz E."/>
        </authorList>
    </citation>
    <scope>NUCLEOTIDE SEQUENCE [LARGE SCALE GENOMIC DNA]</scope>
</reference>
<gene>
    <name evidence="2" type="ORF">LVIROSA_LOCUS17976</name>
</gene>
<feature type="chain" id="PRO_5043706598" description="Transmembrane protein" evidence="1">
    <location>
        <begin position="28"/>
        <end position="67"/>
    </location>
</feature>
<proteinExistence type="predicted"/>
<evidence type="ECO:0008006" key="4">
    <source>
        <dbReference type="Google" id="ProtNLM"/>
    </source>
</evidence>
<name>A0AAU9N0B1_9ASTR</name>
<organism evidence="2 3">
    <name type="scientific">Lactuca virosa</name>
    <dbReference type="NCBI Taxonomy" id="75947"/>
    <lineage>
        <taxon>Eukaryota</taxon>
        <taxon>Viridiplantae</taxon>
        <taxon>Streptophyta</taxon>
        <taxon>Embryophyta</taxon>
        <taxon>Tracheophyta</taxon>
        <taxon>Spermatophyta</taxon>
        <taxon>Magnoliopsida</taxon>
        <taxon>eudicotyledons</taxon>
        <taxon>Gunneridae</taxon>
        <taxon>Pentapetalae</taxon>
        <taxon>asterids</taxon>
        <taxon>campanulids</taxon>
        <taxon>Asterales</taxon>
        <taxon>Asteraceae</taxon>
        <taxon>Cichorioideae</taxon>
        <taxon>Cichorieae</taxon>
        <taxon>Lactucinae</taxon>
        <taxon>Lactuca</taxon>
    </lineage>
</organism>
<evidence type="ECO:0000313" key="2">
    <source>
        <dbReference type="EMBL" id="CAH1431251.1"/>
    </source>
</evidence>